<dbReference type="InterPro" id="IPR001387">
    <property type="entry name" value="Cro/C1-type_HTH"/>
</dbReference>
<dbReference type="SUPFAM" id="SSF47413">
    <property type="entry name" value="lambda repressor-like DNA-binding domains"/>
    <property type="match status" value="1"/>
</dbReference>
<gene>
    <name evidence="2" type="ORF">BE221DRAFT_148608</name>
</gene>
<dbReference type="PROSITE" id="PS50943">
    <property type="entry name" value="HTH_CROC1"/>
    <property type="match status" value="1"/>
</dbReference>
<sequence length="112" mass="12718">MSDKRLWKIKPVQNVRQRVLGGYLHELRELAGLSQKSMGKKVGIDLFTFIDQIEKGRVAIPEPYYDAFAGAYGVSGADFRRFCNSPLQSFDHHYTLLLASRPDRILAVSDQC</sequence>
<dbReference type="Pfam" id="PF13560">
    <property type="entry name" value="HTH_31"/>
    <property type="match status" value="1"/>
</dbReference>
<dbReference type="SMART" id="SM00530">
    <property type="entry name" value="HTH_XRE"/>
    <property type="match status" value="1"/>
</dbReference>
<reference evidence="2" key="1">
    <citation type="submission" date="2017-04" db="EMBL/GenBank/DDBJ databases">
        <title>Population genomics of picophytoplankton unveils novel chromosome hypervariability.</title>
        <authorList>
            <consortium name="DOE Joint Genome Institute"/>
            <person name="Blanc-Mathieu R."/>
            <person name="Krasovec M."/>
            <person name="Hebrard M."/>
            <person name="Yau S."/>
            <person name="Desgranges E."/>
            <person name="Martin J."/>
            <person name="Schackwitz W."/>
            <person name="Kuo A."/>
            <person name="Salin G."/>
            <person name="Donnadieu C."/>
            <person name="Desdevises Y."/>
            <person name="Sanchez-Ferandin S."/>
            <person name="Moreau H."/>
            <person name="Rivals E."/>
            <person name="Grigoriev I.V."/>
            <person name="Grimsley N."/>
            <person name="Eyre-Walker A."/>
            <person name="Piganeau G."/>
        </authorList>
    </citation>
    <scope>NUCLEOTIDE SEQUENCE [LARGE SCALE GENOMIC DNA]</scope>
    <source>
        <strain evidence="2">RCC 1115</strain>
    </source>
</reference>
<name>A0A1Y5I9A8_OSTTA</name>
<feature type="domain" description="HTH cro/C1-type" evidence="1">
    <location>
        <begin position="24"/>
        <end position="79"/>
    </location>
</feature>
<evidence type="ECO:0000259" key="1">
    <source>
        <dbReference type="PROSITE" id="PS50943"/>
    </source>
</evidence>
<dbReference type="AlphaFoldDB" id="A0A1Y5I9A8"/>
<proteinExistence type="predicted"/>
<dbReference type="Proteomes" id="UP000195557">
    <property type="component" value="Unassembled WGS sequence"/>
</dbReference>
<dbReference type="EMBL" id="KZ155808">
    <property type="protein sequence ID" value="OUS44663.1"/>
    <property type="molecule type" value="Genomic_DNA"/>
</dbReference>
<dbReference type="Gene3D" id="1.10.260.40">
    <property type="entry name" value="lambda repressor-like DNA-binding domains"/>
    <property type="match status" value="1"/>
</dbReference>
<evidence type="ECO:0000313" key="2">
    <source>
        <dbReference type="EMBL" id="OUS44663.1"/>
    </source>
</evidence>
<accession>A0A1Y5I9A8</accession>
<organism evidence="2">
    <name type="scientific">Ostreococcus tauri</name>
    <name type="common">Marine green alga</name>
    <dbReference type="NCBI Taxonomy" id="70448"/>
    <lineage>
        <taxon>Eukaryota</taxon>
        <taxon>Viridiplantae</taxon>
        <taxon>Chlorophyta</taxon>
        <taxon>Mamiellophyceae</taxon>
        <taxon>Mamiellales</taxon>
        <taxon>Bathycoccaceae</taxon>
        <taxon>Ostreococcus</taxon>
    </lineage>
</organism>
<dbReference type="GO" id="GO:0003677">
    <property type="term" value="F:DNA binding"/>
    <property type="evidence" value="ECO:0007669"/>
    <property type="project" value="InterPro"/>
</dbReference>
<protein>
    <recommendedName>
        <fullName evidence="1">HTH cro/C1-type domain-containing protein</fullName>
    </recommendedName>
</protein>
<dbReference type="CDD" id="cd00093">
    <property type="entry name" value="HTH_XRE"/>
    <property type="match status" value="1"/>
</dbReference>
<dbReference type="InterPro" id="IPR010982">
    <property type="entry name" value="Lambda_DNA-bd_dom_sf"/>
</dbReference>